<accession>A0ABR2U3K4</accession>
<protein>
    <recommendedName>
        <fullName evidence="5">Glycosyltransferase</fullName>
        <ecNumber evidence="5">2.4.1.-</ecNumber>
    </recommendedName>
</protein>
<evidence type="ECO:0000256" key="2">
    <source>
        <dbReference type="ARBA" id="ARBA00022676"/>
    </source>
</evidence>
<evidence type="ECO:0000256" key="5">
    <source>
        <dbReference type="RuleBase" id="RU362057"/>
    </source>
</evidence>
<evidence type="ECO:0000256" key="6">
    <source>
        <dbReference type="SAM" id="SignalP"/>
    </source>
</evidence>
<evidence type="ECO:0000313" key="7">
    <source>
        <dbReference type="EMBL" id="KAK9044290.1"/>
    </source>
</evidence>
<dbReference type="PROSITE" id="PS00375">
    <property type="entry name" value="UDPGT"/>
    <property type="match status" value="1"/>
</dbReference>
<dbReference type="SUPFAM" id="SSF53756">
    <property type="entry name" value="UDP-Glycosyltransferase/glycogen phosphorylase"/>
    <property type="match status" value="1"/>
</dbReference>
<dbReference type="Gene3D" id="3.40.50.2000">
    <property type="entry name" value="Glycogen Phosphorylase B"/>
    <property type="match status" value="2"/>
</dbReference>
<keyword evidence="8" id="KW-1185">Reference proteome</keyword>
<proteinExistence type="inferred from homology"/>
<keyword evidence="6" id="KW-0732">Signal</keyword>
<gene>
    <name evidence="7" type="ORF">V6N11_072603</name>
</gene>
<name>A0ABR2U3K4_9ROSI</name>
<dbReference type="Pfam" id="PF00201">
    <property type="entry name" value="UDPGT"/>
    <property type="match status" value="1"/>
</dbReference>
<keyword evidence="2 4" id="KW-0328">Glycosyltransferase</keyword>
<dbReference type="CDD" id="cd03784">
    <property type="entry name" value="GT1_Gtf-like"/>
    <property type="match status" value="1"/>
</dbReference>
<sequence>MERQIRQLHVFFLPLLAHGHLIPTVDMAKLFADRGAKTTITTTPLNASSFSNTIQRCQDSGMDISVKILKFPAVEVGLPEGFESADMMFSSREGNKWELIDKFNQATSMLQQPFEQLLQECKPDCLVADWFIPWATDAANKYGIPRLVFHGTSFFALCVSECIRLHEPHKKVQSGSDSFVVPNLPDNIELTKNQLPEYSAQDAETDNFTKMLKAAREAELKSYGIIVNSFYELEATENIDKAERGNKSAIDEHECLKWLDSKQPDSVLYVCFGSMNTFSFAQLNEIAVGLEASELEFIWVVRKQNNDDKDDDWLPGGFEKRMEGNGLVIRGWAPQVLILDHETVGGFMTHCGWNSTLEGVCGGVPMVTWPERAEQFYNEKLMTQVLKIGVSVGTQKWVKREAIEKAVKEMMKGERAQEMRNTAKALAQAAKKAVQKEGSSFSDLDALIEELISCCNQNMKTPKAI</sequence>
<organism evidence="7 8">
    <name type="scientific">Hibiscus sabdariffa</name>
    <name type="common">roselle</name>
    <dbReference type="NCBI Taxonomy" id="183260"/>
    <lineage>
        <taxon>Eukaryota</taxon>
        <taxon>Viridiplantae</taxon>
        <taxon>Streptophyta</taxon>
        <taxon>Embryophyta</taxon>
        <taxon>Tracheophyta</taxon>
        <taxon>Spermatophyta</taxon>
        <taxon>Magnoliopsida</taxon>
        <taxon>eudicotyledons</taxon>
        <taxon>Gunneridae</taxon>
        <taxon>Pentapetalae</taxon>
        <taxon>rosids</taxon>
        <taxon>malvids</taxon>
        <taxon>Malvales</taxon>
        <taxon>Malvaceae</taxon>
        <taxon>Malvoideae</taxon>
        <taxon>Hibiscus</taxon>
    </lineage>
</organism>
<dbReference type="InterPro" id="IPR035595">
    <property type="entry name" value="UDP_glycos_trans_CS"/>
</dbReference>
<dbReference type="EMBL" id="JBBPBN010000003">
    <property type="protein sequence ID" value="KAK9044290.1"/>
    <property type="molecule type" value="Genomic_DNA"/>
</dbReference>
<feature type="chain" id="PRO_5046066825" description="Glycosyltransferase" evidence="6">
    <location>
        <begin position="28"/>
        <end position="465"/>
    </location>
</feature>
<evidence type="ECO:0000256" key="1">
    <source>
        <dbReference type="ARBA" id="ARBA00009995"/>
    </source>
</evidence>
<dbReference type="PANTHER" id="PTHR48047">
    <property type="entry name" value="GLYCOSYLTRANSFERASE"/>
    <property type="match status" value="1"/>
</dbReference>
<evidence type="ECO:0000256" key="3">
    <source>
        <dbReference type="ARBA" id="ARBA00022679"/>
    </source>
</evidence>
<dbReference type="EC" id="2.4.1.-" evidence="5"/>
<reference evidence="7 8" key="1">
    <citation type="journal article" date="2024" name="G3 (Bethesda)">
        <title>Genome assembly of Hibiscus sabdariffa L. provides insights into metabolisms of medicinal natural products.</title>
        <authorList>
            <person name="Kim T."/>
        </authorList>
    </citation>
    <scope>NUCLEOTIDE SEQUENCE [LARGE SCALE GENOMIC DNA]</scope>
    <source>
        <strain evidence="7">TK-2024</strain>
        <tissue evidence="7">Old leaves</tissue>
    </source>
</reference>
<dbReference type="InterPro" id="IPR002213">
    <property type="entry name" value="UDP_glucos_trans"/>
</dbReference>
<comment type="caution">
    <text evidence="7">The sequence shown here is derived from an EMBL/GenBank/DDBJ whole genome shotgun (WGS) entry which is preliminary data.</text>
</comment>
<dbReference type="PANTHER" id="PTHR48047:SF45">
    <property type="entry name" value="SCOPOLETIN GLUCOSYLTRANSFERASE-LIKE"/>
    <property type="match status" value="1"/>
</dbReference>
<evidence type="ECO:0000313" key="8">
    <source>
        <dbReference type="Proteomes" id="UP001396334"/>
    </source>
</evidence>
<evidence type="ECO:0000256" key="4">
    <source>
        <dbReference type="RuleBase" id="RU003718"/>
    </source>
</evidence>
<dbReference type="Proteomes" id="UP001396334">
    <property type="component" value="Unassembled WGS sequence"/>
</dbReference>
<keyword evidence="3 4" id="KW-0808">Transferase</keyword>
<feature type="signal peptide" evidence="6">
    <location>
        <begin position="1"/>
        <end position="27"/>
    </location>
</feature>
<comment type="similarity">
    <text evidence="1 4">Belongs to the UDP-glycosyltransferase family.</text>
</comment>